<evidence type="ECO:0000313" key="2">
    <source>
        <dbReference type="EMBL" id="MDN5215399.1"/>
    </source>
</evidence>
<reference evidence="2" key="1">
    <citation type="submission" date="2023-06" db="EMBL/GenBank/DDBJ databases">
        <title>Genomic of Agaribacillus aureum.</title>
        <authorList>
            <person name="Wang G."/>
        </authorList>
    </citation>
    <scope>NUCLEOTIDE SEQUENCE</scope>
    <source>
        <strain evidence="2">BMA12</strain>
    </source>
</reference>
<dbReference type="SMART" id="SM00450">
    <property type="entry name" value="RHOD"/>
    <property type="match status" value="1"/>
</dbReference>
<keyword evidence="3" id="KW-1185">Reference proteome</keyword>
<dbReference type="Pfam" id="PF00581">
    <property type="entry name" value="Rhodanese"/>
    <property type="match status" value="1"/>
</dbReference>
<dbReference type="Gene3D" id="3.40.250.10">
    <property type="entry name" value="Rhodanese-like domain"/>
    <property type="match status" value="1"/>
</dbReference>
<dbReference type="PROSITE" id="PS50206">
    <property type="entry name" value="RHODANESE_3"/>
    <property type="match status" value="1"/>
</dbReference>
<comment type="caution">
    <text evidence="2">The sequence shown here is derived from an EMBL/GenBank/DDBJ whole genome shotgun (WGS) entry which is preliminary data.</text>
</comment>
<accession>A0ABT8LC95</accession>
<organism evidence="2 3">
    <name type="scientific">Agaribacillus aureus</name>
    <dbReference type="NCBI Taxonomy" id="3051825"/>
    <lineage>
        <taxon>Bacteria</taxon>
        <taxon>Pseudomonadati</taxon>
        <taxon>Bacteroidota</taxon>
        <taxon>Cytophagia</taxon>
        <taxon>Cytophagales</taxon>
        <taxon>Splendidivirgaceae</taxon>
        <taxon>Agaribacillus</taxon>
    </lineage>
</organism>
<dbReference type="PANTHER" id="PTHR43031:SF1">
    <property type="entry name" value="PYRIDINE NUCLEOTIDE-DISULPHIDE OXIDOREDUCTASE"/>
    <property type="match status" value="1"/>
</dbReference>
<dbReference type="CDD" id="cd00158">
    <property type="entry name" value="RHOD"/>
    <property type="match status" value="1"/>
</dbReference>
<dbReference type="EMBL" id="JAUJEB010000006">
    <property type="protein sequence ID" value="MDN5215399.1"/>
    <property type="molecule type" value="Genomic_DNA"/>
</dbReference>
<protein>
    <submittedName>
        <fullName evidence="2">Rhodanese-like domain-containing protein</fullName>
    </submittedName>
</protein>
<dbReference type="InterPro" id="IPR050229">
    <property type="entry name" value="GlpE_sulfurtransferase"/>
</dbReference>
<name>A0ABT8LC95_9BACT</name>
<dbReference type="InterPro" id="IPR036873">
    <property type="entry name" value="Rhodanese-like_dom_sf"/>
</dbReference>
<dbReference type="RefSeq" id="WP_346760732.1">
    <property type="nucleotide sequence ID" value="NZ_JAUJEB010000006.1"/>
</dbReference>
<proteinExistence type="predicted"/>
<feature type="domain" description="Rhodanese" evidence="1">
    <location>
        <begin position="39"/>
        <end position="129"/>
    </location>
</feature>
<dbReference type="Proteomes" id="UP001172083">
    <property type="component" value="Unassembled WGS sequence"/>
</dbReference>
<dbReference type="PANTHER" id="PTHR43031">
    <property type="entry name" value="FAD-DEPENDENT OXIDOREDUCTASE"/>
    <property type="match status" value="1"/>
</dbReference>
<dbReference type="SUPFAM" id="SSF52821">
    <property type="entry name" value="Rhodanese/Cell cycle control phosphatase"/>
    <property type="match status" value="1"/>
</dbReference>
<evidence type="ECO:0000313" key="3">
    <source>
        <dbReference type="Proteomes" id="UP001172083"/>
    </source>
</evidence>
<dbReference type="InterPro" id="IPR001763">
    <property type="entry name" value="Rhodanese-like_dom"/>
</dbReference>
<gene>
    <name evidence="2" type="ORF">QQ020_25190</name>
</gene>
<evidence type="ECO:0000259" key="1">
    <source>
        <dbReference type="PROSITE" id="PS50206"/>
    </source>
</evidence>
<sequence>MKFLTAPAIITLLLTCCGSNQEQTSGHVSVEQLKEKIEDGEDIQLIDVRTPAEIQHGVLPGKKIYIQHGTADYREKLSQLDKSGTYYLYCHSGARSGQMAAQMGTMGFRKVYNVVGGIAAWQRNGYKIE</sequence>